<dbReference type="Proteomes" id="UP000072763">
    <property type="component" value="Unassembled WGS sequence"/>
</dbReference>
<keyword evidence="1" id="KW-0597">Phosphoprotein</keyword>
<dbReference type="InterPro" id="IPR036388">
    <property type="entry name" value="WH-like_DNA-bd_sf"/>
</dbReference>
<dbReference type="OrthoDB" id="7187989at2"/>
<evidence type="ECO:0000259" key="2">
    <source>
        <dbReference type="PROSITE" id="PS50110"/>
    </source>
</evidence>
<feature type="domain" description="Response regulatory" evidence="2">
    <location>
        <begin position="10"/>
        <end position="126"/>
    </location>
</feature>
<dbReference type="Gene3D" id="1.10.10.10">
    <property type="entry name" value="Winged helix-like DNA-binding domain superfamily/Winged helix DNA-binding domain"/>
    <property type="match status" value="1"/>
</dbReference>
<dbReference type="GO" id="GO:0006355">
    <property type="term" value="P:regulation of DNA-templated transcription"/>
    <property type="evidence" value="ECO:0007669"/>
    <property type="project" value="InterPro"/>
</dbReference>
<dbReference type="InterPro" id="IPR011006">
    <property type="entry name" value="CheY-like_superfamily"/>
</dbReference>
<organism evidence="3 4">
    <name type="scientific">Curtobacterium oceanosedimentum</name>
    <dbReference type="NCBI Taxonomy" id="465820"/>
    <lineage>
        <taxon>Bacteria</taxon>
        <taxon>Bacillati</taxon>
        <taxon>Actinomycetota</taxon>
        <taxon>Actinomycetes</taxon>
        <taxon>Micrococcales</taxon>
        <taxon>Microbacteriaceae</taxon>
        <taxon>Curtobacterium</taxon>
    </lineage>
</organism>
<dbReference type="GO" id="GO:0000156">
    <property type="term" value="F:phosphorelay response regulator activity"/>
    <property type="evidence" value="ECO:0007669"/>
    <property type="project" value="TreeGrafter"/>
</dbReference>
<dbReference type="InterPro" id="IPR036390">
    <property type="entry name" value="WH_DNA-bd_sf"/>
</dbReference>
<comment type="caution">
    <text evidence="3">The sequence shown here is derived from an EMBL/GenBank/DDBJ whole genome shotgun (WGS) entry which is preliminary data.</text>
</comment>
<dbReference type="SUPFAM" id="SSF52172">
    <property type="entry name" value="CheY-like"/>
    <property type="match status" value="1"/>
</dbReference>
<dbReference type="InterPro" id="IPR051271">
    <property type="entry name" value="2C-system_Tx_regulators"/>
</dbReference>
<dbReference type="Pfam" id="PF09339">
    <property type="entry name" value="HTH_IclR"/>
    <property type="match status" value="1"/>
</dbReference>
<dbReference type="PROSITE" id="PS50110">
    <property type="entry name" value="RESPONSE_REGULATORY"/>
    <property type="match status" value="1"/>
</dbReference>
<dbReference type="InterPro" id="IPR001789">
    <property type="entry name" value="Sig_transdc_resp-reg_receiver"/>
</dbReference>
<dbReference type="PATRIC" id="fig|465820.4.peg.1611"/>
<dbReference type="SMART" id="SM00448">
    <property type="entry name" value="REC"/>
    <property type="match status" value="1"/>
</dbReference>
<dbReference type="PANTHER" id="PTHR45526:SF1">
    <property type="entry name" value="TRANSCRIPTIONAL REGULATORY PROTEIN DCUR-RELATED"/>
    <property type="match status" value="1"/>
</dbReference>
<dbReference type="Gene3D" id="3.40.50.2300">
    <property type="match status" value="1"/>
</dbReference>
<evidence type="ECO:0000313" key="4">
    <source>
        <dbReference type="Proteomes" id="UP000072763"/>
    </source>
</evidence>
<dbReference type="AlphaFoldDB" id="A0A147DQT1"/>
<dbReference type="PANTHER" id="PTHR45526">
    <property type="entry name" value="TRANSCRIPTIONAL REGULATORY PROTEIN DPIA"/>
    <property type="match status" value="1"/>
</dbReference>
<sequence length="245" mass="25845">MTSGPAGPLRVLVVDDDAGARALHTRWVAATEGFTVVGAVASGGAALAAVEHGVDLVLLDMRLPDISGVEVLHRMHVAGVEDTDVLVVSSSRDQVTVRQALAAHPVGYLLKPFDRDALQDRLRAYAAERRLRDGAQRDVPMGQGDVDRLLSTGSVRVVRPTGPAPTGAQHGLPKGVSATTLERVVAALDPVDARSADEVAAATGTSRATARRYLDHLVATGAIDLAHRYGRRGRPQVLYRLTPAP</sequence>
<feature type="modified residue" description="4-aspartylphosphate" evidence="1">
    <location>
        <position position="60"/>
    </location>
</feature>
<reference evidence="3 4" key="1">
    <citation type="journal article" date="2016" name="Front. Microbiol.">
        <title>Genomic Resource of Rice Seed Associated Bacteria.</title>
        <authorList>
            <person name="Midha S."/>
            <person name="Bansal K."/>
            <person name="Sharma S."/>
            <person name="Kumar N."/>
            <person name="Patil P.P."/>
            <person name="Chaudhry V."/>
            <person name="Patil P.B."/>
        </authorList>
    </citation>
    <scope>NUCLEOTIDE SEQUENCE [LARGE SCALE GENOMIC DNA]</scope>
    <source>
        <strain evidence="3 4">NS359</strain>
    </source>
</reference>
<evidence type="ECO:0000313" key="3">
    <source>
        <dbReference type="EMBL" id="KTR51969.1"/>
    </source>
</evidence>
<dbReference type="GO" id="GO:0003677">
    <property type="term" value="F:DNA binding"/>
    <property type="evidence" value="ECO:0007669"/>
    <property type="project" value="InterPro"/>
</dbReference>
<dbReference type="STRING" id="465820.NS263_03795"/>
<dbReference type="SUPFAM" id="SSF46785">
    <property type="entry name" value="Winged helix' DNA-binding domain"/>
    <property type="match status" value="1"/>
</dbReference>
<dbReference type="InterPro" id="IPR005471">
    <property type="entry name" value="Tscrpt_reg_IclR_N"/>
</dbReference>
<evidence type="ECO:0000256" key="1">
    <source>
        <dbReference type="PROSITE-ProRule" id="PRU00169"/>
    </source>
</evidence>
<dbReference type="EMBL" id="LDRC01000039">
    <property type="protein sequence ID" value="KTR51969.1"/>
    <property type="molecule type" value="Genomic_DNA"/>
</dbReference>
<proteinExistence type="predicted"/>
<gene>
    <name evidence="3" type="ORF">NS359_07610</name>
</gene>
<protein>
    <submittedName>
        <fullName evidence="3">Response regulator of citrate/malate metabolism</fullName>
    </submittedName>
</protein>
<dbReference type="Pfam" id="PF00072">
    <property type="entry name" value="Response_reg"/>
    <property type="match status" value="1"/>
</dbReference>
<accession>A0A147DQT1</accession>
<name>A0A147DQT1_9MICO</name>